<gene>
    <name evidence="1" type="ORF">IFM89_013958</name>
</gene>
<evidence type="ECO:0000313" key="1">
    <source>
        <dbReference type="EMBL" id="KAF9596910.1"/>
    </source>
</evidence>
<protein>
    <submittedName>
        <fullName evidence="1">Uncharacterized protein</fullName>
    </submittedName>
</protein>
<proteinExistence type="predicted"/>
<dbReference type="Proteomes" id="UP000631114">
    <property type="component" value="Unassembled WGS sequence"/>
</dbReference>
<comment type="caution">
    <text evidence="1">The sequence shown here is derived from an EMBL/GenBank/DDBJ whole genome shotgun (WGS) entry which is preliminary data.</text>
</comment>
<organism evidence="1 2">
    <name type="scientific">Coptis chinensis</name>
    <dbReference type="NCBI Taxonomy" id="261450"/>
    <lineage>
        <taxon>Eukaryota</taxon>
        <taxon>Viridiplantae</taxon>
        <taxon>Streptophyta</taxon>
        <taxon>Embryophyta</taxon>
        <taxon>Tracheophyta</taxon>
        <taxon>Spermatophyta</taxon>
        <taxon>Magnoliopsida</taxon>
        <taxon>Ranunculales</taxon>
        <taxon>Ranunculaceae</taxon>
        <taxon>Coptidoideae</taxon>
        <taxon>Coptis</taxon>
    </lineage>
</organism>
<name>A0A835HD55_9MAGN</name>
<dbReference type="EMBL" id="JADFTS010000007">
    <property type="protein sequence ID" value="KAF9596910.1"/>
    <property type="molecule type" value="Genomic_DNA"/>
</dbReference>
<keyword evidence="2" id="KW-1185">Reference proteome</keyword>
<accession>A0A835HD55</accession>
<sequence length="207" mass="23375">MEDRRIKFKTISKSKSSNSSLETPFLPRLSLKNKPARLASAVLFGINSAIGRSQCPENLGQTEELLDPCLLVTVLDIEEQIADLASSNAENTKVVDLVLLDFPGGLNNLQSYNFIIRGHGGHGQGVKVRRAENKRFCNRPLWIQCQFYGASSWSFGWFHNVLRILICVRHQQIQLPEKVEVKWTKCLEKTPLSILCISHIWCKSLPS</sequence>
<reference evidence="1 2" key="1">
    <citation type="submission" date="2020-10" db="EMBL/GenBank/DDBJ databases">
        <title>The Coptis chinensis genome and diversification of protoberbering-type alkaloids.</title>
        <authorList>
            <person name="Wang B."/>
            <person name="Shu S."/>
            <person name="Song C."/>
            <person name="Liu Y."/>
        </authorList>
    </citation>
    <scope>NUCLEOTIDE SEQUENCE [LARGE SCALE GENOMIC DNA]</scope>
    <source>
        <strain evidence="1">HL-2020</strain>
        <tissue evidence="1">Leaf</tissue>
    </source>
</reference>
<evidence type="ECO:0000313" key="2">
    <source>
        <dbReference type="Proteomes" id="UP000631114"/>
    </source>
</evidence>
<dbReference type="AlphaFoldDB" id="A0A835HD55"/>